<dbReference type="Proteomes" id="UP000027135">
    <property type="component" value="Unassembled WGS sequence"/>
</dbReference>
<name>A0A067QVM6_ZOONE</name>
<feature type="non-terminal residue" evidence="2">
    <location>
        <position position="1"/>
    </location>
</feature>
<dbReference type="InterPro" id="IPR008906">
    <property type="entry name" value="HATC_C_dom"/>
</dbReference>
<sequence>SRAIVDLNRYLEEVFLPRNVDPLQWWKAHQFNYPHLSMVVREIFCAFGSSVPCERVFSKAGMLITERRNRLSSKKANMCVFEL</sequence>
<dbReference type="SUPFAM" id="SSF53098">
    <property type="entry name" value="Ribonuclease H-like"/>
    <property type="match status" value="1"/>
</dbReference>
<dbReference type="PANTHER" id="PTHR47611">
    <property type="entry name" value="HAT DIMERISATION DOMAIN, C-TERMINAL"/>
    <property type="match status" value="1"/>
</dbReference>
<dbReference type="OMA" id="REIFCAF"/>
<evidence type="ECO:0000313" key="3">
    <source>
        <dbReference type="Proteomes" id="UP000027135"/>
    </source>
</evidence>
<dbReference type="InParanoid" id="A0A067QVM6"/>
<proteinExistence type="predicted"/>
<dbReference type="AlphaFoldDB" id="A0A067QVM6"/>
<dbReference type="GO" id="GO:0046983">
    <property type="term" value="F:protein dimerization activity"/>
    <property type="evidence" value="ECO:0007669"/>
    <property type="project" value="InterPro"/>
</dbReference>
<dbReference type="InterPro" id="IPR012337">
    <property type="entry name" value="RNaseH-like_sf"/>
</dbReference>
<dbReference type="eggNOG" id="KOG1121">
    <property type="taxonomic scope" value="Eukaryota"/>
</dbReference>
<dbReference type="EMBL" id="KK853322">
    <property type="protein sequence ID" value="KDR08537.1"/>
    <property type="molecule type" value="Genomic_DNA"/>
</dbReference>
<protein>
    <recommendedName>
        <fullName evidence="1">HAT C-terminal dimerisation domain-containing protein</fullName>
    </recommendedName>
</protein>
<dbReference type="PANTHER" id="PTHR47611:SF3">
    <property type="entry name" value="HAT C-TERMINAL DIMERISATION DOMAIN-CONTAINING PROTEIN"/>
    <property type="match status" value="1"/>
</dbReference>
<keyword evidence="3" id="KW-1185">Reference proteome</keyword>
<organism evidence="2 3">
    <name type="scientific">Zootermopsis nevadensis</name>
    <name type="common">Dampwood termite</name>
    <dbReference type="NCBI Taxonomy" id="136037"/>
    <lineage>
        <taxon>Eukaryota</taxon>
        <taxon>Metazoa</taxon>
        <taxon>Ecdysozoa</taxon>
        <taxon>Arthropoda</taxon>
        <taxon>Hexapoda</taxon>
        <taxon>Insecta</taxon>
        <taxon>Pterygota</taxon>
        <taxon>Neoptera</taxon>
        <taxon>Polyneoptera</taxon>
        <taxon>Dictyoptera</taxon>
        <taxon>Blattodea</taxon>
        <taxon>Blattoidea</taxon>
        <taxon>Termitoidae</taxon>
        <taxon>Termopsidae</taxon>
        <taxon>Zootermopsis</taxon>
    </lineage>
</organism>
<dbReference type="Pfam" id="PF05699">
    <property type="entry name" value="Dimer_Tnp_hAT"/>
    <property type="match status" value="1"/>
</dbReference>
<evidence type="ECO:0000259" key="1">
    <source>
        <dbReference type="Pfam" id="PF05699"/>
    </source>
</evidence>
<accession>A0A067QVM6</accession>
<evidence type="ECO:0000313" key="2">
    <source>
        <dbReference type="EMBL" id="KDR08537.1"/>
    </source>
</evidence>
<reference evidence="2 3" key="1">
    <citation type="journal article" date="2014" name="Nat. Commun.">
        <title>Molecular traces of alternative social organization in a termite genome.</title>
        <authorList>
            <person name="Terrapon N."/>
            <person name="Li C."/>
            <person name="Robertson H.M."/>
            <person name="Ji L."/>
            <person name="Meng X."/>
            <person name="Booth W."/>
            <person name="Chen Z."/>
            <person name="Childers C.P."/>
            <person name="Glastad K.M."/>
            <person name="Gokhale K."/>
            <person name="Gowin J."/>
            <person name="Gronenberg W."/>
            <person name="Hermansen R.A."/>
            <person name="Hu H."/>
            <person name="Hunt B.G."/>
            <person name="Huylmans A.K."/>
            <person name="Khalil S.M."/>
            <person name="Mitchell R.D."/>
            <person name="Munoz-Torres M.C."/>
            <person name="Mustard J.A."/>
            <person name="Pan H."/>
            <person name="Reese J.T."/>
            <person name="Scharf M.E."/>
            <person name="Sun F."/>
            <person name="Vogel H."/>
            <person name="Xiao J."/>
            <person name="Yang W."/>
            <person name="Yang Z."/>
            <person name="Yang Z."/>
            <person name="Zhou J."/>
            <person name="Zhu J."/>
            <person name="Brent C.S."/>
            <person name="Elsik C.G."/>
            <person name="Goodisman M.A."/>
            <person name="Liberles D.A."/>
            <person name="Roe R.M."/>
            <person name="Vargo E.L."/>
            <person name="Vilcinskas A."/>
            <person name="Wang J."/>
            <person name="Bornberg-Bauer E."/>
            <person name="Korb J."/>
            <person name="Zhang G."/>
            <person name="Liebig J."/>
        </authorList>
    </citation>
    <scope>NUCLEOTIDE SEQUENCE [LARGE SCALE GENOMIC DNA]</scope>
    <source>
        <tissue evidence="2">Whole organism</tissue>
    </source>
</reference>
<gene>
    <name evidence="2" type="ORF">L798_01791</name>
</gene>
<feature type="domain" description="HAT C-terminal dimerisation" evidence="1">
    <location>
        <begin position="6"/>
        <end position="81"/>
    </location>
</feature>